<keyword evidence="2" id="KW-1185">Reference proteome</keyword>
<organism evidence="1 2">
    <name type="scientific">Operophtera brumata</name>
    <name type="common">Winter moth</name>
    <name type="synonym">Phalaena brumata</name>
    <dbReference type="NCBI Taxonomy" id="104452"/>
    <lineage>
        <taxon>Eukaryota</taxon>
        <taxon>Metazoa</taxon>
        <taxon>Ecdysozoa</taxon>
        <taxon>Arthropoda</taxon>
        <taxon>Hexapoda</taxon>
        <taxon>Insecta</taxon>
        <taxon>Pterygota</taxon>
        <taxon>Neoptera</taxon>
        <taxon>Endopterygota</taxon>
        <taxon>Lepidoptera</taxon>
        <taxon>Glossata</taxon>
        <taxon>Ditrysia</taxon>
        <taxon>Geometroidea</taxon>
        <taxon>Geometridae</taxon>
        <taxon>Larentiinae</taxon>
        <taxon>Operophtera</taxon>
    </lineage>
</organism>
<reference evidence="1 2" key="1">
    <citation type="journal article" date="2015" name="Genome Biol. Evol.">
        <title>The genome of winter moth (Operophtera brumata) provides a genomic perspective on sexual dimorphism and phenology.</title>
        <authorList>
            <person name="Derks M.F."/>
            <person name="Smit S."/>
            <person name="Salis L."/>
            <person name="Schijlen E."/>
            <person name="Bossers A."/>
            <person name="Mateman C."/>
            <person name="Pijl A.S."/>
            <person name="de Ridder D."/>
            <person name="Groenen M.A."/>
            <person name="Visser M.E."/>
            <person name="Megens H.J."/>
        </authorList>
    </citation>
    <scope>NUCLEOTIDE SEQUENCE [LARGE SCALE GENOMIC DNA]</scope>
    <source>
        <strain evidence="1">WM2013NL</strain>
        <tissue evidence="1">Head and thorax</tissue>
    </source>
</reference>
<sequence>MHLHASYCNCGAVQPRGKQNQIKLVEHLCQFVLTPKCVCKEAYNKNLNKNKTNDPQQAAHVGASKLTNLKKVSNEKDFQSHSDALRGLQPTVLPFMDHYPNAEAEIKKSLGGYDALIWNTKFRLTGELLDLAGNIAVTLLFMGFQVPTTLAKLHSHTKVYREKGSN</sequence>
<accession>A0A0L7LQP5</accession>
<proteinExistence type="predicted"/>
<dbReference type="AlphaFoldDB" id="A0A0L7LQP5"/>
<gene>
    <name evidence="1" type="ORF">OBRU01_03236</name>
</gene>
<dbReference type="Proteomes" id="UP000037510">
    <property type="component" value="Unassembled WGS sequence"/>
</dbReference>
<protein>
    <submittedName>
        <fullName evidence="1">Putative glyoxylate/hydroxypyruvate reduct</fullName>
    </submittedName>
</protein>
<keyword evidence="1" id="KW-0670">Pyruvate</keyword>
<evidence type="ECO:0000313" key="2">
    <source>
        <dbReference type="Proteomes" id="UP000037510"/>
    </source>
</evidence>
<evidence type="ECO:0000313" key="1">
    <source>
        <dbReference type="EMBL" id="KOB77724.1"/>
    </source>
</evidence>
<dbReference type="EMBL" id="JTDY01000317">
    <property type="protein sequence ID" value="KOB77724.1"/>
    <property type="molecule type" value="Genomic_DNA"/>
</dbReference>
<name>A0A0L7LQP5_OPEBR</name>
<comment type="caution">
    <text evidence="1">The sequence shown here is derived from an EMBL/GenBank/DDBJ whole genome shotgun (WGS) entry which is preliminary data.</text>
</comment>